<protein>
    <submittedName>
        <fullName evidence="1">Uncharacterized protein</fullName>
    </submittedName>
</protein>
<reference evidence="1 2" key="1">
    <citation type="journal article" date="2023" name="Arcadia Sci">
        <title>De novo assembly of a long-read Amblyomma americanum tick genome.</title>
        <authorList>
            <person name="Chou S."/>
            <person name="Poskanzer K.E."/>
            <person name="Rollins M."/>
            <person name="Thuy-Boun P.S."/>
        </authorList>
    </citation>
    <scope>NUCLEOTIDE SEQUENCE [LARGE SCALE GENOMIC DNA]</scope>
    <source>
        <strain evidence="1">F_SG_1</strain>
        <tissue evidence="1">Salivary glands</tissue>
    </source>
</reference>
<dbReference type="AlphaFoldDB" id="A0AAQ4DKY9"/>
<proteinExistence type="predicted"/>
<dbReference type="EMBL" id="JARKHS020029577">
    <property type="protein sequence ID" value="KAK8763129.1"/>
    <property type="molecule type" value="Genomic_DNA"/>
</dbReference>
<accession>A0AAQ4DKY9</accession>
<organism evidence="1 2">
    <name type="scientific">Amblyomma americanum</name>
    <name type="common">Lone star tick</name>
    <dbReference type="NCBI Taxonomy" id="6943"/>
    <lineage>
        <taxon>Eukaryota</taxon>
        <taxon>Metazoa</taxon>
        <taxon>Ecdysozoa</taxon>
        <taxon>Arthropoda</taxon>
        <taxon>Chelicerata</taxon>
        <taxon>Arachnida</taxon>
        <taxon>Acari</taxon>
        <taxon>Parasitiformes</taxon>
        <taxon>Ixodida</taxon>
        <taxon>Ixodoidea</taxon>
        <taxon>Ixodidae</taxon>
        <taxon>Amblyomminae</taxon>
        <taxon>Amblyomma</taxon>
    </lineage>
</organism>
<comment type="caution">
    <text evidence="1">The sequence shown here is derived from an EMBL/GenBank/DDBJ whole genome shotgun (WGS) entry which is preliminary data.</text>
</comment>
<sequence length="271" mass="29690">MFRPFRWLMGAARDDGSSPNPVPAQHTASVKPLDWSLAEELRNSGCAFCEYHRDKKLDGDSTDGERGDLDDANSTTCAPRRPFSAAECDVFGNVSAWNECLWRLGLELREDGPVGRLSVVSLGGSTQHRCSRCGNLHAVAAARCLRALLTDHCCIRGLYVSSALVDADCEGLLEVLYGHVGMEELTFPDHFPDRPELCGAFVRAVSSMTALRELWCSEADYVSAKDGSTARAFGEFIERTTVLSSLTVTLLETNEAKDCTLFKSENQSINL</sequence>
<evidence type="ECO:0000313" key="1">
    <source>
        <dbReference type="EMBL" id="KAK8763129.1"/>
    </source>
</evidence>
<dbReference type="Proteomes" id="UP001321473">
    <property type="component" value="Unassembled WGS sequence"/>
</dbReference>
<name>A0AAQ4DKY9_AMBAM</name>
<keyword evidence="2" id="KW-1185">Reference proteome</keyword>
<evidence type="ECO:0000313" key="2">
    <source>
        <dbReference type="Proteomes" id="UP001321473"/>
    </source>
</evidence>
<gene>
    <name evidence="1" type="ORF">V5799_034256</name>
</gene>